<evidence type="ECO:0000256" key="1">
    <source>
        <dbReference type="ARBA" id="ARBA00004141"/>
    </source>
</evidence>
<dbReference type="Proteomes" id="UP000037962">
    <property type="component" value="Unassembled WGS sequence"/>
</dbReference>
<feature type="transmembrane region" description="Helical" evidence="5">
    <location>
        <begin position="45"/>
        <end position="63"/>
    </location>
</feature>
<dbReference type="InterPro" id="IPR002810">
    <property type="entry name" value="NfeD-like_C"/>
</dbReference>
<keyword evidence="11" id="KW-1185">Reference proteome</keyword>
<name>A0A0N0KNX6_9MYCO</name>
<proteinExistence type="predicted"/>
<dbReference type="PANTHER" id="PTHR33507">
    <property type="entry name" value="INNER MEMBRANE PROTEIN YBBJ"/>
    <property type="match status" value="1"/>
</dbReference>
<dbReference type="InterPro" id="IPR012340">
    <property type="entry name" value="NA-bd_OB-fold"/>
</dbReference>
<evidence type="ECO:0000256" key="2">
    <source>
        <dbReference type="ARBA" id="ARBA00022692"/>
    </source>
</evidence>
<dbReference type="AlphaFoldDB" id="A0A0N0KNX6"/>
<dbReference type="GeneID" id="45765119"/>
<reference evidence="9 12" key="2">
    <citation type="submission" date="2016-01" db="EMBL/GenBank/DDBJ databases">
        <title>Mycobacterium immunogenum strain CD11_6 genome sequencing and assembly.</title>
        <authorList>
            <person name="Kaur G."/>
            <person name="Nair G.R."/>
            <person name="Mayilraj S."/>
        </authorList>
    </citation>
    <scope>NUCLEOTIDE SEQUENCE [LARGE SCALE GENOMIC DNA]</scope>
    <source>
        <strain evidence="9 12">CD11-6</strain>
    </source>
</reference>
<dbReference type="Proteomes" id="UP000037843">
    <property type="component" value="Unassembled WGS sequence"/>
</dbReference>
<dbReference type="OrthoDB" id="9792945at2"/>
<keyword evidence="3 5" id="KW-1133">Transmembrane helix</keyword>
<dbReference type="RefSeq" id="WP_043075630.1">
    <property type="nucleotide sequence ID" value="NZ_CP011530.1"/>
</dbReference>
<evidence type="ECO:0000313" key="7">
    <source>
        <dbReference type="EMBL" id="KPG16446.1"/>
    </source>
</evidence>
<dbReference type="GO" id="GO:0005886">
    <property type="term" value="C:plasma membrane"/>
    <property type="evidence" value="ECO:0007669"/>
    <property type="project" value="TreeGrafter"/>
</dbReference>
<dbReference type="STRING" id="83262.BAB75_14725"/>
<comment type="subcellular location">
    <subcellularLocation>
        <location evidence="1">Membrane</location>
        <topology evidence="1">Multi-pass membrane protein</topology>
    </subcellularLocation>
</comment>
<evidence type="ECO:0000313" key="8">
    <source>
        <dbReference type="EMBL" id="KPG34515.1"/>
    </source>
</evidence>
<dbReference type="Gene3D" id="2.40.50.140">
    <property type="entry name" value="Nucleic acid-binding proteins"/>
    <property type="match status" value="1"/>
</dbReference>
<dbReference type="Pfam" id="PF01957">
    <property type="entry name" value="NfeD"/>
    <property type="match status" value="1"/>
</dbReference>
<dbReference type="EMBL" id="LJFS01000010">
    <property type="protein sequence ID" value="KPG34515.1"/>
    <property type="molecule type" value="Genomic_DNA"/>
</dbReference>
<dbReference type="SUPFAM" id="SSF141322">
    <property type="entry name" value="NfeD domain-like"/>
    <property type="match status" value="1"/>
</dbReference>
<comment type="caution">
    <text evidence="7">The sequence shown here is derived from an EMBL/GenBank/DDBJ whole genome shotgun (WGS) entry which is preliminary data.</text>
</comment>
<dbReference type="Proteomes" id="UP000186919">
    <property type="component" value="Unassembled WGS sequence"/>
</dbReference>
<dbReference type="PANTHER" id="PTHR33507:SF3">
    <property type="entry name" value="INNER MEMBRANE PROTEIN YBBJ"/>
    <property type="match status" value="1"/>
</dbReference>
<dbReference type="EMBL" id="LQYE01000032">
    <property type="protein sequence ID" value="OAT66641.1"/>
    <property type="molecule type" value="Genomic_DNA"/>
</dbReference>
<gene>
    <name evidence="7" type="ORF">AN908_05720</name>
    <name evidence="8" type="ORF">AN912_09865</name>
    <name evidence="9" type="ORF">AWB85_18280</name>
</gene>
<keyword evidence="2 5" id="KW-0812">Transmembrane</keyword>
<evidence type="ECO:0000259" key="6">
    <source>
        <dbReference type="Pfam" id="PF01957"/>
    </source>
</evidence>
<dbReference type="EMBL" id="LJFO01000002">
    <property type="protein sequence ID" value="KPG16446.1"/>
    <property type="molecule type" value="Genomic_DNA"/>
</dbReference>
<feature type="domain" description="NfeD-like C-terminal" evidence="6">
    <location>
        <begin position="82"/>
        <end position="140"/>
    </location>
</feature>
<evidence type="ECO:0000256" key="5">
    <source>
        <dbReference type="SAM" id="Phobius"/>
    </source>
</evidence>
<dbReference type="KEGG" id="miz:BAB75_14725"/>
<evidence type="ECO:0000256" key="3">
    <source>
        <dbReference type="ARBA" id="ARBA00022989"/>
    </source>
</evidence>
<dbReference type="PATRIC" id="fig|83262.10.peg.172"/>
<sequence length="141" mass="14803">MPIVWLVAGILLAAAELMTGDMFLLMLGGSALVTAGAGWAFGMPLWAEGLVFVISAVVLLLGVRPALRKRLTAGPVIHTNAKALEGKSAIVIEPVDDLHGLVRLGGEMWSARSLEKSGRFEQGETVTVVQIDGATAVVEKI</sequence>
<protein>
    <recommendedName>
        <fullName evidence="6">NfeD-like C-terminal domain-containing protein</fullName>
    </recommendedName>
</protein>
<dbReference type="InterPro" id="IPR052165">
    <property type="entry name" value="Membrane_assoc_protease"/>
</dbReference>
<evidence type="ECO:0000313" key="10">
    <source>
        <dbReference type="Proteomes" id="UP000037843"/>
    </source>
</evidence>
<evidence type="ECO:0000313" key="12">
    <source>
        <dbReference type="Proteomes" id="UP000186919"/>
    </source>
</evidence>
<evidence type="ECO:0000313" key="9">
    <source>
        <dbReference type="EMBL" id="OAT66641.1"/>
    </source>
</evidence>
<evidence type="ECO:0000256" key="4">
    <source>
        <dbReference type="ARBA" id="ARBA00023136"/>
    </source>
</evidence>
<keyword evidence="4 5" id="KW-0472">Membrane</keyword>
<evidence type="ECO:0000313" key="11">
    <source>
        <dbReference type="Proteomes" id="UP000037962"/>
    </source>
</evidence>
<reference evidence="10 11" key="1">
    <citation type="submission" date="2015-09" db="EMBL/GenBank/DDBJ databases">
        <title>Genome Sequences of Mycobacterium immunogenum Isolates, Recuperated from a Chloraminated Drinking Water Distribution System Simulator Subjected to Episodes of Nitrification.</title>
        <authorList>
            <person name="Gomez-Alvarez V."/>
            <person name="Revetta R.P."/>
        </authorList>
    </citation>
    <scope>NUCLEOTIDE SEQUENCE [LARGE SCALE GENOMIC DNA]</scope>
    <source>
        <strain evidence="7 10">H008</strain>
        <strain evidence="8 11">H076</strain>
    </source>
</reference>
<organism evidence="7 10">
    <name type="scientific">Mycobacteroides immunogenum</name>
    <dbReference type="NCBI Taxonomy" id="83262"/>
    <lineage>
        <taxon>Bacteria</taxon>
        <taxon>Bacillati</taxon>
        <taxon>Actinomycetota</taxon>
        <taxon>Actinomycetes</taxon>
        <taxon>Mycobacteriales</taxon>
        <taxon>Mycobacteriaceae</taxon>
        <taxon>Mycobacteroides</taxon>
    </lineage>
</organism>
<accession>A0A0N0KNX6</accession>